<reference evidence="1 2" key="1">
    <citation type="submission" date="2018-08" db="EMBL/GenBank/DDBJ databases">
        <title>A genome reference for cultivated species of the human gut microbiota.</title>
        <authorList>
            <person name="Zou Y."/>
            <person name="Xue W."/>
            <person name="Luo G."/>
        </authorList>
    </citation>
    <scope>NUCLEOTIDE SEQUENCE [LARGE SCALE GENOMIC DNA]</scope>
    <source>
        <strain evidence="1 2">AM25-1LB</strain>
    </source>
</reference>
<gene>
    <name evidence="1" type="ORF">DW672_05025</name>
</gene>
<dbReference type="AlphaFoldDB" id="A0A414P6R1"/>
<evidence type="ECO:0000313" key="1">
    <source>
        <dbReference type="EMBL" id="RHF61862.1"/>
    </source>
</evidence>
<organism evidence="1 2">
    <name type="scientific">[Ruminococcus] lactaris</name>
    <dbReference type="NCBI Taxonomy" id="46228"/>
    <lineage>
        <taxon>Bacteria</taxon>
        <taxon>Bacillati</taxon>
        <taxon>Bacillota</taxon>
        <taxon>Clostridia</taxon>
        <taxon>Lachnospirales</taxon>
        <taxon>Lachnospiraceae</taxon>
        <taxon>Mediterraneibacter</taxon>
    </lineage>
</organism>
<dbReference type="RefSeq" id="WP_117567488.1">
    <property type="nucleotide sequence ID" value="NZ_JAQEAN010000007.1"/>
</dbReference>
<sequence>MTNDKKLVEDWLCEHFQYHLRVDKDIPKGAYVMMKNEILMSQGWLRVDNPPYRSFDDLMFGYTIPRDFYSGAGGIYCGYPFGALYPIVGGLP</sequence>
<evidence type="ECO:0000313" key="2">
    <source>
        <dbReference type="Proteomes" id="UP000284902"/>
    </source>
</evidence>
<dbReference type="Proteomes" id="UP000284902">
    <property type="component" value="Unassembled WGS sequence"/>
</dbReference>
<comment type="caution">
    <text evidence="1">The sequence shown here is derived from an EMBL/GenBank/DDBJ whole genome shotgun (WGS) entry which is preliminary data.</text>
</comment>
<proteinExistence type="predicted"/>
<accession>A0A414P6R1</accession>
<dbReference type="EMBL" id="QRHG01000009">
    <property type="protein sequence ID" value="RHF61862.1"/>
    <property type="molecule type" value="Genomic_DNA"/>
</dbReference>
<protein>
    <submittedName>
        <fullName evidence="1">Uncharacterized protein</fullName>
    </submittedName>
</protein>
<name>A0A414P6R1_9FIRM</name>